<dbReference type="InterPro" id="IPR000120">
    <property type="entry name" value="Amidase"/>
</dbReference>
<feature type="region of interest" description="Disordered" evidence="2">
    <location>
        <begin position="127"/>
        <end position="161"/>
    </location>
</feature>
<dbReference type="EMBL" id="JBHUDJ010000003">
    <property type="protein sequence ID" value="MFD1587092.1"/>
    <property type="molecule type" value="Genomic_DNA"/>
</dbReference>
<dbReference type="InterPro" id="IPR036928">
    <property type="entry name" value="AS_sf"/>
</dbReference>
<dbReference type="RefSeq" id="WP_247375204.1">
    <property type="nucleotide sequence ID" value="NZ_JALLGV010000001.1"/>
</dbReference>
<feature type="coiled-coil region" evidence="1">
    <location>
        <begin position="31"/>
        <end position="69"/>
    </location>
</feature>
<organism evidence="4 5">
    <name type="scientific">Halorientalis brevis</name>
    <dbReference type="NCBI Taxonomy" id="1126241"/>
    <lineage>
        <taxon>Archaea</taxon>
        <taxon>Methanobacteriati</taxon>
        <taxon>Methanobacteriota</taxon>
        <taxon>Stenosarchaea group</taxon>
        <taxon>Halobacteria</taxon>
        <taxon>Halobacteriales</taxon>
        <taxon>Haloarculaceae</taxon>
        <taxon>Halorientalis</taxon>
    </lineage>
</organism>
<dbReference type="Gene3D" id="3.90.1300.10">
    <property type="entry name" value="Amidase signature (AS) domain"/>
    <property type="match status" value="1"/>
</dbReference>
<keyword evidence="5" id="KW-1185">Reference proteome</keyword>
<keyword evidence="1" id="KW-0175">Coiled coil</keyword>
<dbReference type="PANTHER" id="PTHR11895">
    <property type="entry name" value="TRANSAMIDASE"/>
    <property type="match status" value="1"/>
</dbReference>
<dbReference type="SUPFAM" id="SSF75304">
    <property type="entry name" value="Amidase signature (AS) enzymes"/>
    <property type="match status" value="1"/>
</dbReference>
<accession>A0ABD6CAX7</accession>
<dbReference type="Proteomes" id="UP001597119">
    <property type="component" value="Unassembled WGS sequence"/>
</dbReference>
<dbReference type="InterPro" id="IPR020556">
    <property type="entry name" value="Amidase_CS"/>
</dbReference>
<dbReference type="AlphaFoldDB" id="A0ABD6CAX7"/>
<evidence type="ECO:0000256" key="1">
    <source>
        <dbReference type="SAM" id="Coils"/>
    </source>
</evidence>
<evidence type="ECO:0000259" key="3">
    <source>
        <dbReference type="Pfam" id="PF01425"/>
    </source>
</evidence>
<feature type="domain" description="Amidase" evidence="3">
    <location>
        <begin position="25"/>
        <end position="466"/>
    </location>
</feature>
<evidence type="ECO:0000313" key="5">
    <source>
        <dbReference type="Proteomes" id="UP001597119"/>
    </source>
</evidence>
<name>A0ABD6CAX7_9EURY</name>
<sequence length="488" mass="51195">MTDIQFQSATALAGAVRRGERSPVDLVDAYLDRIADRNEELNAYVTVLEDEARERAREAEQAIEEGADLGPLHGVPIAIKDLHQPKAGVPNTKGLKPLADNVATETALVVERLEAAGAIVLGTTNTPELGHTMRTDNELLGPTPTPFDPEGERNAGGSSGGSAAALADGLCALATGSDMGGSLRNPAACCHVVSVKPTYGLVPHDDRPDAFSSHTPFGVLGPMARTVDDVALMLSVMVGKDDVDPFSVPAPDVDYQAATDRPADEYSLAFTPDLDTFPVAESVRAVCRDAVDAVADAGVSVADITFGGPDKGDLTYAYGTTAAPQFARGARILKREHGIDVTGAAADDLSPSFVSTVTMGQGYDTDEYLDTNTIRTELYDAVEAVLADHDALVMPALATPPLTHDEPYPTEIEGESAGGLPMDWGLTWPFNMTGHPVMSVPAGLTDDGLPIGLQLVGSRYAEDDLLAIAAAFEEANPWADDYPGARGN</sequence>
<dbReference type="PANTHER" id="PTHR11895:SF7">
    <property type="entry name" value="GLUTAMYL-TRNA(GLN) AMIDOTRANSFERASE SUBUNIT A, MITOCHONDRIAL"/>
    <property type="match status" value="1"/>
</dbReference>
<proteinExistence type="predicted"/>
<protein>
    <submittedName>
        <fullName evidence="4">Amidase</fullName>
    </submittedName>
</protein>
<dbReference type="PROSITE" id="PS00571">
    <property type="entry name" value="AMIDASES"/>
    <property type="match status" value="1"/>
</dbReference>
<dbReference type="Pfam" id="PF01425">
    <property type="entry name" value="Amidase"/>
    <property type="match status" value="1"/>
</dbReference>
<dbReference type="InterPro" id="IPR023631">
    <property type="entry name" value="Amidase_dom"/>
</dbReference>
<comment type="caution">
    <text evidence="4">The sequence shown here is derived from an EMBL/GenBank/DDBJ whole genome shotgun (WGS) entry which is preliminary data.</text>
</comment>
<evidence type="ECO:0000256" key="2">
    <source>
        <dbReference type="SAM" id="MobiDB-lite"/>
    </source>
</evidence>
<gene>
    <name evidence="4" type="ORF">ACFR9U_08850</name>
</gene>
<reference evidence="4 5" key="1">
    <citation type="journal article" date="2019" name="Int. J. Syst. Evol. Microbiol.">
        <title>The Global Catalogue of Microorganisms (GCM) 10K type strain sequencing project: providing services to taxonomists for standard genome sequencing and annotation.</title>
        <authorList>
            <consortium name="The Broad Institute Genomics Platform"/>
            <consortium name="The Broad Institute Genome Sequencing Center for Infectious Disease"/>
            <person name="Wu L."/>
            <person name="Ma J."/>
        </authorList>
    </citation>
    <scope>NUCLEOTIDE SEQUENCE [LARGE SCALE GENOMIC DNA]</scope>
    <source>
        <strain evidence="4 5">CGMCC 1.12125</strain>
    </source>
</reference>
<evidence type="ECO:0000313" key="4">
    <source>
        <dbReference type="EMBL" id="MFD1587092.1"/>
    </source>
</evidence>